<reference evidence="4 5" key="1">
    <citation type="submission" date="2023-08" db="EMBL/GenBank/DDBJ databases">
        <title>Black Yeasts Isolated from many extreme environments.</title>
        <authorList>
            <person name="Coleine C."/>
            <person name="Stajich J.E."/>
            <person name="Selbmann L."/>
        </authorList>
    </citation>
    <scope>NUCLEOTIDE SEQUENCE [LARGE SCALE GENOMIC DNA]</scope>
    <source>
        <strain evidence="4 5">CCFEE 5792</strain>
    </source>
</reference>
<dbReference type="EMBL" id="JAVRRD010000012">
    <property type="protein sequence ID" value="KAK5053125.1"/>
    <property type="molecule type" value="Genomic_DNA"/>
</dbReference>
<feature type="signal peptide" evidence="2">
    <location>
        <begin position="1"/>
        <end position="22"/>
    </location>
</feature>
<evidence type="ECO:0000313" key="5">
    <source>
        <dbReference type="Proteomes" id="UP001358417"/>
    </source>
</evidence>
<keyword evidence="2" id="KW-0732">Signal</keyword>
<feature type="chain" id="PRO_5043608904" description="Beta-lactamase-related domain-containing protein" evidence="2">
    <location>
        <begin position="23"/>
        <end position="415"/>
    </location>
</feature>
<dbReference type="RefSeq" id="XP_064706567.1">
    <property type="nucleotide sequence ID" value="XM_064845713.1"/>
</dbReference>
<evidence type="ECO:0000256" key="1">
    <source>
        <dbReference type="ARBA" id="ARBA00038215"/>
    </source>
</evidence>
<dbReference type="InterPro" id="IPR001466">
    <property type="entry name" value="Beta-lactam-related"/>
</dbReference>
<comment type="caution">
    <text evidence="4">The sequence shown here is derived from an EMBL/GenBank/DDBJ whole genome shotgun (WGS) entry which is preliminary data.</text>
</comment>
<dbReference type="PANTHER" id="PTHR46825">
    <property type="entry name" value="D-ALANYL-D-ALANINE-CARBOXYPEPTIDASE/ENDOPEPTIDASE AMPH"/>
    <property type="match status" value="1"/>
</dbReference>
<evidence type="ECO:0000256" key="2">
    <source>
        <dbReference type="SAM" id="SignalP"/>
    </source>
</evidence>
<dbReference type="AlphaFoldDB" id="A0AAV9NDY1"/>
<feature type="domain" description="Beta-lactamase-related" evidence="3">
    <location>
        <begin position="117"/>
        <end position="401"/>
    </location>
</feature>
<name>A0AAV9NDY1_9EURO</name>
<comment type="similarity">
    <text evidence="1">Belongs to the peptidase S12 family.</text>
</comment>
<dbReference type="InterPro" id="IPR012338">
    <property type="entry name" value="Beta-lactam/transpept-like"/>
</dbReference>
<evidence type="ECO:0000259" key="3">
    <source>
        <dbReference type="Pfam" id="PF00144"/>
    </source>
</evidence>
<proteinExistence type="inferred from homology"/>
<dbReference type="SUPFAM" id="SSF56601">
    <property type="entry name" value="beta-lactamase/transpeptidase-like"/>
    <property type="match status" value="1"/>
</dbReference>
<dbReference type="Gene3D" id="3.40.710.10">
    <property type="entry name" value="DD-peptidase/beta-lactamase superfamily"/>
    <property type="match status" value="1"/>
</dbReference>
<gene>
    <name evidence="4" type="ORF">LTR84_002099</name>
</gene>
<accession>A0AAV9NDY1</accession>
<dbReference type="Proteomes" id="UP001358417">
    <property type="component" value="Unassembled WGS sequence"/>
</dbReference>
<sequence>MALSVYIRIILAVSSLIYGINAQGCPEWITSMLEVTLANYTTWPGIQLTVASPQCGIGCTTSVQTKIKASGSPDSPAVIENPTWPGMQMTLSSPDWNYDLDCTASEKSIVTDFAGEPALLNNTPWRLASITKTFTAVAILKLAERAQIDLDAPAVRYLPGWAIDLVQQSQGAVNASQITTSHLLHHTSGLGDFATDQRWLEEVLTNPHHLWTQRSVIEWSTFNSSPVGSPGQLFHYTDTGYTLLGLIVENITRTDLAPAIRELTSLDKLDMPSTWWELLEPEPEGSLKRAGQYHGDIDITHFNPSFDLYGAGGLVSNSKDLNNFGRALYEGRILNKTTTELLYVLEPSGVYGNGVVKYDFGGQQGWGHTGYWHTWLYWVPSLDLVITGASNQAVGDQFDADKLVRDIIGHGCAPK</sequence>
<dbReference type="InterPro" id="IPR050491">
    <property type="entry name" value="AmpC-like"/>
</dbReference>
<organism evidence="4 5">
    <name type="scientific">Exophiala bonariae</name>
    <dbReference type="NCBI Taxonomy" id="1690606"/>
    <lineage>
        <taxon>Eukaryota</taxon>
        <taxon>Fungi</taxon>
        <taxon>Dikarya</taxon>
        <taxon>Ascomycota</taxon>
        <taxon>Pezizomycotina</taxon>
        <taxon>Eurotiomycetes</taxon>
        <taxon>Chaetothyriomycetidae</taxon>
        <taxon>Chaetothyriales</taxon>
        <taxon>Herpotrichiellaceae</taxon>
        <taxon>Exophiala</taxon>
    </lineage>
</organism>
<protein>
    <recommendedName>
        <fullName evidence="3">Beta-lactamase-related domain-containing protein</fullName>
    </recommendedName>
</protein>
<evidence type="ECO:0000313" key="4">
    <source>
        <dbReference type="EMBL" id="KAK5053125.1"/>
    </source>
</evidence>
<dbReference type="Pfam" id="PF00144">
    <property type="entry name" value="Beta-lactamase"/>
    <property type="match status" value="1"/>
</dbReference>
<dbReference type="GeneID" id="89970311"/>
<keyword evidence="5" id="KW-1185">Reference proteome</keyword>
<dbReference type="PANTHER" id="PTHR46825:SF7">
    <property type="entry name" value="D-ALANYL-D-ALANINE CARBOXYPEPTIDASE"/>
    <property type="match status" value="1"/>
</dbReference>